<proteinExistence type="predicted"/>
<dbReference type="RefSeq" id="WP_061836858.1">
    <property type="nucleotide sequence ID" value="NZ_LUKE01000008.1"/>
</dbReference>
<sequence>MPWKFRITAFVIAPLMILSFQNCSDFSLQDQIMYEQALLESRESLDAELIPKLTTSSELRRWYKTSNNNYVNLSTVGDQWSVVLAVPRTSTGTLYSVRTGVGDQEGSITISAGKIQAVRSNSVGTTYSETVEAALPASGDNMVIAASFGAKAGEVSLLVNGKVQQTAAVVSGTPEAFTSATKILNSSGTFGEYMIYVGDSSSSETAGKLGIAELNVMSRYIADNLSIPNVIFDPVVVGGASGGGTAEDAKLAAVKTIISNKCMTCHGGTYSPNLSNFTAASMVSLGQITAGNALSSKLYLRLQGSGGSTIGNGKDMPQGGSISASEVQAVADWINSL</sequence>
<evidence type="ECO:0000256" key="1">
    <source>
        <dbReference type="ARBA" id="ARBA00022617"/>
    </source>
</evidence>
<feature type="domain" description="Cytochrome c" evidence="5">
    <location>
        <begin position="249"/>
        <end position="337"/>
    </location>
</feature>
<evidence type="ECO:0000256" key="2">
    <source>
        <dbReference type="ARBA" id="ARBA00022723"/>
    </source>
</evidence>
<dbReference type="PROSITE" id="PS51007">
    <property type="entry name" value="CYTC"/>
    <property type="match status" value="1"/>
</dbReference>
<dbReference type="GO" id="GO:0009055">
    <property type="term" value="F:electron transfer activity"/>
    <property type="evidence" value="ECO:0007669"/>
    <property type="project" value="InterPro"/>
</dbReference>
<keyword evidence="7" id="KW-1185">Reference proteome</keyword>
<organism evidence="6 7">
    <name type="scientific">Bdellovibrio bacteriovorus</name>
    <dbReference type="NCBI Taxonomy" id="959"/>
    <lineage>
        <taxon>Bacteria</taxon>
        <taxon>Pseudomonadati</taxon>
        <taxon>Bdellovibrionota</taxon>
        <taxon>Bdellovibrionia</taxon>
        <taxon>Bdellovibrionales</taxon>
        <taxon>Pseudobdellovibrionaceae</taxon>
        <taxon>Bdellovibrio</taxon>
    </lineage>
</organism>
<dbReference type="AlphaFoldDB" id="A0A150WDG9"/>
<dbReference type="InterPro" id="IPR036909">
    <property type="entry name" value="Cyt_c-like_dom_sf"/>
</dbReference>
<keyword evidence="1 4" id="KW-0349">Heme</keyword>
<dbReference type="GO" id="GO:0020037">
    <property type="term" value="F:heme binding"/>
    <property type="evidence" value="ECO:0007669"/>
    <property type="project" value="InterPro"/>
</dbReference>
<dbReference type="InterPro" id="IPR009056">
    <property type="entry name" value="Cyt_c-like_dom"/>
</dbReference>
<reference evidence="6 7" key="1">
    <citation type="submission" date="2016-03" db="EMBL/GenBank/DDBJ databases">
        <authorList>
            <person name="Ploux O."/>
        </authorList>
    </citation>
    <scope>NUCLEOTIDE SEQUENCE [LARGE SCALE GENOMIC DNA]</scope>
    <source>
        <strain evidence="6 7">R0</strain>
    </source>
</reference>
<comment type="caution">
    <text evidence="6">The sequence shown here is derived from an EMBL/GenBank/DDBJ whole genome shotgun (WGS) entry which is preliminary data.</text>
</comment>
<dbReference type="Proteomes" id="UP000075320">
    <property type="component" value="Unassembled WGS sequence"/>
</dbReference>
<evidence type="ECO:0000256" key="4">
    <source>
        <dbReference type="PROSITE-ProRule" id="PRU00433"/>
    </source>
</evidence>
<evidence type="ECO:0000313" key="6">
    <source>
        <dbReference type="EMBL" id="KYG60969.1"/>
    </source>
</evidence>
<dbReference type="SUPFAM" id="SSF46626">
    <property type="entry name" value="Cytochrome c"/>
    <property type="match status" value="1"/>
</dbReference>
<evidence type="ECO:0000259" key="5">
    <source>
        <dbReference type="PROSITE" id="PS51007"/>
    </source>
</evidence>
<evidence type="ECO:0000256" key="3">
    <source>
        <dbReference type="ARBA" id="ARBA00023004"/>
    </source>
</evidence>
<keyword evidence="2 4" id="KW-0479">Metal-binding</keyword>
<protein>
    <recommendedName>
        <fullName evidence="5">Cytochrome c domain-containing protein</fullName>
    </recommendedName>
</protein>
<evidence type="ECO:0000313" key="7">
    <source>
        <dbReference type="Proteomes" id="UP000075320"/>
    </source>
</evidence>
<name>A0A150WDG9_BDEBC</name>
<dbReference type="EMBL" id="LUKE01000008">
    <property type="protein sequence ID" value="KYG60969.1"/>
    <property type="molecule type" value="Genomic_DNA"/>
</dbReference>
<dbReference type="GO" id="GO:0046872">
    <property type="term" value="F:metal ion binding"/>
    <property type="evidence" value="ECO:0007669"/>
    <property type="project" value="UniProtKB-KW"/>
</dbReference>
<keyword evidence="3 4" id="KW-0408">Iron</keyword>
<accession>A0A150WDG9</accession>
<gene>
    <name evidence="6" type="ORF">AZI86_18825</name>
</gene>
<dbReference type="OrthoDB" id="5289632at2"/>